<reference evidence="2 3" key="1">
    <citation type="submission" date="2020-07" db="EMBL/GenBank/DDBJ databases">
        <title>Sequencing the genomes of 1000 actinobacteria strains.</title>
        <authorList>
            <person name="Klenk H.-P."/>
        </authorList>
    </citation>
    <scope>NUCLEOTIDE SEQUENCE [LARGE SCALE GENOMIC DNA]</scope>
    <source>
        <strain evidence="2 3">DSM 103833</strain>
    </source>
</reference>
<dbReference type="RefSeq" id="WP_179667723.1">
    <property type="nucleotide sequence ID" value="NZ_JACCFP010000001.1"/>
</dbReference>
<accession>A0A853C2I1</accession>
<gene>
    <name evidence="2" type="ORF">HNR19_001914</name>
</gene>
<keyword evidence="1" id="KW-1133">Transmembrane helix</keyword>
<keyword evidence="3" id="KW-1185">Reference proteome</keyword>
<sequence length="51" mass="5724">MSDIDVEQFQGFSENHYQHGMHTLAWITLWLIIISGVGAGIFGMIWGITSN</sequence>
<evidence type="ECO:0000256" key="1">
    <source>
        <dbReference type="SAM" id="Phobius"/>
    </source>
</evidence>
<keyword evidence="1" id="KW-0812">Transmembrane</keyword>
<comment type="caution">
    <text evidence="2">The sequence shown here is derived from an EMBL/GenBank/DDBJ whole genome shotgun (WGS) entry which is preliminary data.</text>
</comment>
<dbReference type="Proteomes" id="UP000530424">
    <property type="component" value="Unassembled WGS sequence"/>
</dbReference>
<name>A0A853C2I1_9ACTN</name>
<protein>
    <submittedName>
        <fullName evidence="2">Uncharacterized protein</fullName>
    </submittedName>
</protein>
<dbReference type="EMBL" id="JACCFP010000001">
    <property type="protein sequence ID" value="NYJ01216.1"/>
    <property type="molecule type" value="Genomic_DNA"/>
</dbReference>
<keyword evidence="1" id="KW-0472">Membrane</keyword>
<feature type="transmembrane region" description="Helical" evidence="1">
    <location>
        <begin position="24"/>
        <end position="48"/>
    </location>
</feature>
<evidence type="ECO:0000313" key="2">
    <source>
        <dbReference type="EMBL" id="NYJ01216.1"/>
    </source>
</evidence>
<dbReference type="AlphaFoldDB" id="A0A853C2I1"/>
<proteinExistence type="predicted"/>
<organism evidence="2 3">
    <name type="scientific">Nocardioides thalensis</name>
    <dbReference type="NCBI Taxonomy" id="1914755"/>
    <lineage>
        <taxon>Bacteria</taxon>
        <taxon>Bacillati</taxon>
        <taxon>Actinomycetota</taxon>
        <taxon>Actinomycetes</taxon>
        <taxon>Propionibacteriales</taxon>
        <taxon>Nocardioidaceae</taxon>
        <taxon>Nocardioides</taxon>
    </lineage>
</organism>
<evidence type="ECO:0000313" key="3">
    <source>
        <dbReference type="Proteomes" id="UP000530424"/>
    </source>
</evidence>